<protein>
    <recommendedName>
        <fullName evidence="3">dUTPase-like domain-containing protein</fullName>
    </recommendedName>
</protein>
<dbReference type="InterPro" id="IPR036157">
    <property type="entry name" value="dUTPase-like_sf"/>
</dbReference>
<evidence type="ECO:0000256" key="1">
    <source>
        <dbReference type="SAM" id="Phobius"/>
    </source>
</evidence>
<dbReference type="SUPFAM" id="SSF51283">
    <property type="entry name" value="dUTPase-like"/>
    <property type="match status" value="1"/>
</dbReference>
<proteinExistence type="predicted"/>
<dbReference type="Pfam" id="PF22769">
    <property type="entry name" value="DCD"/>
    <property type="match status" value="1"/>
</dbReference>
<keyword evidence="1" id="KW-0812">Transmembrane</keyword>
<evidence type="ECO:0008006" key="3">
    <source>
        <dbReference type="Google" id="ProtNLM"/>
    </source>
</evidence>
<keyword evidence="1" id="KW-1133">Transmembrane helix</keyword>
<comment type="caution">
    <text evidence="2">The sequence shown here is derived from an EMBL/GenBank/DDBJ whole genome shotgun (WGS) entry which is preliminary data.</text>
</comment>
<feature type="non-terminal residue" evidence="2">
    <location>
        <position position="1"/>
    </location>
</feature>
<name>X1KBK4_9ZZZZ</name>
<dbReference type="InterPro" id="IPR011962">
    <property type="entry name" value="dCTP_deaminase"/>
</dbReference>
<accession>X1KBK4</accession>
<organism evidence="2">
    <name type="scientific">marine sediment metagenome</name>
    <dbReference type="NCBI Taxonomy" id="412755"/>
    <lineage>
        <taxon>unclassified sequences</taxon>
        <taxon>metagenomes</taxon>
        <taxon>ecological metagenomes</taxon>
    </lineage>
</organism>
<dbReference type="EMBL" id="BARU01035330">
    <property type="protein sequence ID" value="GAH79448.1"/>
    <property type="molecule type" value="Genomic_DNA"/>
</dbReference>
<dbReference type="Gene3D" id="2.70.40.10">
    <property type="match status" value="1"/>
</dbReference>
<gene>
    <name evidence="2" type="ORF">S03H2_55328</name>
</gene>
<feature type="transmembrane region" description="Helical" evidence="1">
    <location>
        <begin position="125"/>
        <end position="144"/>
    </location>
</feature>
<dbReference type="GO" id="GO:0008829">
    <property type="term" value="F:dCTP deaminase activity"/>
    <property type="evidence" value="ECO:0007669"/>
    <property type="project" value="InterPro"/>
</dbReference>
<evidence type="ECO:0000313" key="2">
    <source>
        <dbReference type="EMBL" id="GAH79448.1"/>
    </source>
</evidence>
<keyword evidence="1" id="KW-0472">Membrane</keyword>
<dbReference type="AlphaFoldDB" id="X1KBK4"/>
<reference evidence="2" key="1">
    <citation type="journal article" date="2014" name="Front. Microbiol.">
        <title>High frequency of phylogenetically diverse reductive dehalogenase-homologous genes in deep subseafloor sedimentary metagenomes.</title>
        <authorList>
            <person name="Kawai M."/>
            <person name="Futagami T."/>
            <person name="Toyoda A."/>
            <person name="Takaki Y."/>
            <person name="Nishi S."/>
            <person name="Hori S."/>
            <person name="Arai W."/>
            <person name="Tsubouchi T."/>
            <person name="Morono Y."/>
            <person name="Uchiyama I."/>
            <person name="Ito T."/>
            <person name="Fujiyama A."/>
            <person name="Inagaki F."/>
            <person name="Takami H."/>
        </authorList>
    </citation>
    <scope>NUCLEOTIDE SEQUENCE</scope>
    <source>
        <strain evidence="2">Expedition CK06-06</strain>
    </source>
</reference>
<dbReference type="GO" id="GO:0006229">
    <property type="term" value="P:dUTP biosynthetic process"/>
    <property type="evidence" value="ECO:0007669"/>
    <property type="project" value="InterPro"/>
</dbReference>
<sequence length="145" mass="15912">RLNPQHVGRFGLRSKYARKGLIATTGPQIDPGYDGRLILGLTNLTPKAVSLPYKDDLVSIEFHRLEKPSTKPYSGPYQKKYELGPEDIENIVEAEAMTLSEVLTTLTSLSKNVGALTSDVRMMKWIVPIIVAIGMGAIGIIVAFK</sequence>